<name>A0A0C9ZCT9_9AGAM</name>
<organism evidence="1 2">
    <name type="scientific">Pisolithus microcarpus 441</name>
    <dbReference type="NCBI Taxonomy" id="765257"/>
    <lineage>
        <taxon>Eukaryota</taxon>
        <taxon>Fungi</taxon>
        <taxon>Dikarya</taxon>
        <taxon>Basidiomycota</taxon>
        <taxon>Agaricomycotina</taxon>
        <taxon>Agaricomycetes</taxon>
        <taxon>Agaricomycetidae</taxon>
        <taxon>Boletales</taxon>
        <taxon>Sclerodermatineae</taxon>
        <taxon>Pisolithaceae</taxon>
        <taxon>Pisolithus</taxon>
    </lineage>
</organism>
<gene>
    <name evidence="1" type="ORF">PISMIDRAFT_14857</name>
</gene>
<reference evidence="1 2" key="1">
    <citation type="submission" date="2014-04" db="EMBL/GenBank/DDBJ databases">
        <authorList>
            <consortium name="DOE Joint Genome Institute"/>
            <person name="Kuo A."/>
            <person name="Kohler A."/>
            <person name="Costa M.D."/>
            <person name="Nagy L.G."/>
            <person name="Floudas D."/>
            <person name="Copeland A."/>
            <person name="Barry K.W."/>
            <person name="Cichocki N."/>
            <person name="Veneault-Fourrey C."/>
            <person name="LaButti K."/>
            <person name="Lindquist E.A."/>
            <person name="Lipzen A."/>
            <person name="Lundell T."/>
            <person name="Morin E."/>
            <person name="Murat C."/>
            <person name="Sun H."/>
            <person name="Tunlid A."/>
            <person name="Henrissat B."/>
            <person name="Grigoriev I.V."/>
            <person name="Hibbett D.S."/>
            <person name="Martin F."/>
            <person name="Nordberg H.P."/>
            <person name="Cantor M.N."/>
            <person name="Hua S.X."/>
        </authorList>
    </citation>
    <scope>NUCLEOTIDE SEQUENCE [LARGE SCALE GENOMIC DNA]</scope>
    <source>
        <strain evidence="1 2">441</strain>
    </source>
</reference>
<dbReference type="HOGENOM" id="CLU_2905021_0_0_1"/>
<evidence type="ECO:0000313" key="2">
    <source>
        <dbReference type="Proteomes" id="UP000054018"/>
    </source>
</evidence>
<sequence length="62" mass="7346">MSFHGRKPAYMLLEYPQYMQQAANFEGLKNYVKTLVKEASLQHRMHPMHRVDKLDDGHESIE</sequence>
<proteinExistence type="predicted"/>
<keyword evidence="2" id="KW-1185">Reference proteome</keyword>
<dbReference type="AlphaFoldDB" id="A0A0C9ZCT9"/>
<protein>
    <submittedName>
        <fullName evidence="1">Uncharacterized protein</fullName>
    </submittedName>
</protein>
<dbReference type="EMBL" id="KN833820">
    <property type="protein sequence ID" value="KIK17773.1"/>
    <property type="molecule type" value="Genomic_DNA"/>
</dbReference>
<accession>A0A0C9ZCT9</accession>
<evidence type="ECO:0000313" key="1">
    <source>
        <dbReference type="EMBL" id="KIK17773.1"/>
    </source>
</evidence>
<dbReference type="Proteomes" id="UP000054018">
    <property type="component" value="Unassembled WGS sequence"/>
</dbReference>
<reference evidence="2" key="2">
    <citation type="submission" date="2015-01" db="EMBL/GenBank/DDBJ databases">
        <title>Evolutionary Origins and Diversification of the Mycorrhizal Mutualists.</title>
        <authorList>
            <consortium name="DOE Joint Genome Institute"/>
            <consortium name="Mycorrhizal Genomics Consortium"/>
            <person name="Kohler A."/>
            <person name="Kuo A."/>
            <person name="Nagy L.G."/>
            <person name="Floudas D."/>
            <person name="Copeland A."/>
            <person name="Barry K.W."/>
            <person name="Cichocki N."/>
            <person name="Veneault-Fourrey C."/>
            <person name="LaButti K."/>
            <person name="Lindquist E.A."/>
            <person name="Lipzen A."/>
            <person name="Lundell T."/>
            <person name="Morin E."/>
            <person name="Murat C."/>
            <person name="Riley R."/>
            <person name="Ohm R."/>
            <person name="Sun H."/>
            <person name="Tunlid A."/>
            <person name="Henrissat B."/>
            <person name="Grigoriev I.V."/>
            <person name="Hibbett D.S."/>
            <person name="Martin F."/>
        </authorList>
    </citation>
    <scope>NUCLEOTIDE SEQUENCE [LARGE SCALE GENOMIC DNA]</scope>
    <source>
        <strain evidence="2">441</strain>
    </source>
</reference>